<dbReference type="Proteomes" id="UP000266118">
    <property type="component" value="Chromosome"/>
</dbReference>
<reference evidence="3 4" key="1">
    <citation type="submission" date="2018-09" db="EMBL/GenBank/DDBJ databases">
        <title>Arachidicoccus sp. nov., a bacterium isolated from soil.</title>
        <authorList>
            <person name="Weon H.-Y."/>
            <person name="Kwon S.-W."/>
            <person name="Lee S.A."/>
        </authorList>
    </citation>
    <scope>NUCLEOTIDE SEQUENCE [LARGE SCALE GENOMIC DNA]</scope>
    <source>
        <strain evidence="3 4">KIS59-12</strain>
    </source>
</reference>
<dbReference type="InterPro" id="IPR006626">
    <property type="entry name" value="PbH1"/>
</dbReference>
<proteinExistence type="predicted"/>
<evidence type="ECO:0000313" key="3">
    <source>
        <dbReference type="EMBL" id="AYD48243.1"/>
    </source>
</evidence>
<feature type="region of interest" description="Disordered" evidence="1">
    <location>
        <begin position="368"/>
        <end position="394"/>
    </location>
</feature>
<feature type="domain" description="Right handed beta helix" evidence="2">
    <location>
        <begin position="156"/>
        <end position="295"/>
    </location>
</feature>
<accession>A0A386HR47</accession>
<dbReference type="SUPFAM" id="SSF51126">
    <property type="entry name" value="Pectin lyase-like"/>
    <property type="match status" value="1"/>
</dbReference>
<dbReference type="EMBL" id="CP032489">
    <property type="protein sequence ID" value="AYD48243.1"/>
    <property type="molecule type" value="Genomic_DNA"/>
</dbReference>
<keyword evidence="4" id="KW-1185">Reference proteome</keyword>
<dbReference type="InterPro" id="IPR039448">
    <property type="entry name" value="Beta_helix"/>
</dbReference>
<organism evidence="3 4">
    <name type="scientific">Arachidicoccus soli</name>
    <dbReference type="NCBI Taxonomy" id="2341117"/>
    <lineage>
        <taxon>Bacteria</taxon>
        <taxon>Pseudomonadati</taxon>
        <taxon>Bacteroidota</taxon>
        <taxon>Chitinophagia</taxon>
        <taxon>Chitinophagales</taxon>
        <taxon>Chitinophagaceae</taxon>
        <taxon>Arachidicoccus</taxon>
    </lineage>
</organism>
<evidence type="ECO:0000313" key="4">
    <source>
        <dbReference type="Proteomes" id="UP000266118"/>
    </source>
</evidence>
<dbReference type="KEGG" id="ark:D6B99_11910"/>
<evidence type="ECO:0000259" key="2">
    <source>
        <dbReference type="Pfam" id="PF13229"/>
    </source>
</evidence>
<dbReference type="SMART" id="SM00710">
    <property type="entry name" value="PbH1"/>
    <property type="match status" value="6"/>
</dbReference>
<dbReference type="InterPro" id="IPR012334">
    <property type="entry name" value="Pectin_lyas_fold"/>
</dbReference>
<dbReference type="OrthoDB" id="974660at2"/>
<sequence>MKELIIVKYRKILVPVLSIGFLLSACTKNSVNIKQPVVLPANSITSTTITGGTLKGVMLADSTYKVSGDVTVLPGDSLVVQPGAKIEVLNNSAFYIQGTIESNGTKDKPISFTSLTQKPGDWGGFQCDSAKGLSFKWTKIDWAGGPDSSGSPRATITVSSPINVDIEDCWFTDGQDNAIGIFGPAKVNILRNTIIGEGTTDGEGIDFHNGPTGTVAYNVIWGGAGSAIKVYTSATVQIPQTNVAVYNNTVVNNGFRRGAAEPGRGILVDAFATAQVYNNLIVSNYDGLDITPTADISTVKYGNNYFYATVDSLISNYYPAGSLGKAQSSDIISTKSNLMNPMFVNYSTNPPNPSQRTTSDDFHLKAGSPALGKGNPTYNNDIGAYTTDGKGNQH</sequence>
<protein>
    <submittedName>
        <fullName evidence="3">Right-handed parallel beta-helix repeat-containing protein</fullName>
    </submittedName>
</protein>
<gene>
    <name evidence="3" type="ORF">D6B99_11910</name>
</gene>
<dbReference type="RefSeq" id="WP_119988715.1">
    <property type="nucleotide sequence ID" value="NZ_CP032489.1"/>
</dbReference>
<dbReference type="InterPro" id="IPR011050">
    <property type="entry name" value="Pectin_lyase_fold/virulence"/>
</dbReference>
<dbReference type="AlphaFoldDB" id="A0A386HR47"/>
<dbReference type="Gene3D" id="2.160.20.10">
    <property type="entry name" value="Single-stranded right-handed beta-helix, Pectin lyase-like"/>
    <property type="match status" value="1"/>
</dbReference>
<name>A0A386HR47_9BACT</name>
<dbReference type="PROSITE" id="PS51257">
    <property type="entry name" value="PROKAR_LIPOPROTEIN"/>
    <property type="match status" value="1"/>
</dbReference>
<evidence type="ECO:0000256" key="1">
    <source>
        <dbReference type="SAM" id="MobiDB-lite"/>
    </source>
</evidence>
<dbReference type="Pfam" id="PF13229">
    <property type="entry name" value="Beta_helix"/>
    <property type="match status" value="1"/>
</dbReference>